<evidence type="ECO:0000313" key="3">
    <source>
        <dbReference type="Proteomes" id="UP001356095"/>
    </source>
</evidence>
<feature type="transmembrane region" description="Helical" evidence="1">
    <location>
        <begin position="211"/>
        <end position="230"/>
    </location>
</feature>
<feature type="transmembrane region" description="Helical" evidence="1">
    <location>
        <begin position="245"/>
        <end position="263"/>
    </location>
</feature>
<evidence type="ECO:0000313" key="2">
    <source>
        <dbReference type="EMBL" id="MEE2037210.1"/>
    </source>
</evidence>
<protein>
    <submittedName>
        <fullName evidence="2">Zf-HC2 domain-containing protein</fullName>
    </submittedName>
</protein>
<dbReference type="EMBL" id="JAUZMY010000006">
    <property type="protein sequence ID" value="MEE2037210.1"/>
    <property type="molecule type" value="Genomic_DNA"/>
</dbReference>
<feature type="transmembrane region" description="Helical" evidence="1">
    <location>
        <begin position="89"/>
        <end position="109"/>
    </location>
</feature>
<accession>A0ABU7K4R2</accession>
<organism evidence="2 3">
    <name type="scientific">Nocardiopsis codii</name>
    <dbReference type="NCBI Taxonomy" id="3065942"/>
    <lineage>
        <taxon>Bacteria</taxon>
        <taxon>Bacillati</taxon>
        <taxon>Actinomycetota</taxon>
        <taxon>Actinomycetes</taxon>
        <taxon>Streptosporangiales</taxon>
        <taxon>Nocardiopsidaceae</taxon>
        <taxon>Nocardiopsis</taxon>
    </lineage>
</organism>
<sequence>MSWHLTPAQAHEYATHRADDVTAMSVEAHIMHCAPCRNLLPGDEAWLADSWAGLRDVVDRPRRGLVETLLASLGLREGTAKLLAATPSLYRAWLLASVVVLVAALFAAHHLPRGSLVFTFTAPIVPLVGVALAYGRGVDPAHTLTSVTPMAGQRLLFLRTCAVLVPSLTLCAAAALMLPSASTPWTAAFWLLPSLTLVAGSLVLSRWVHLSAASAVVGLAWLIALGAMIVSEHATPLQLLAPQAQAWWAAALAALLGAILVRVRTA</sequence>
<feature type="transmembrane region" description="Helical" evidence="1">
    <location>
        <begin position="184"/>
        <end position="204"/>
    </location>
</feature>
<keyword evidence="1" id="KW-0472">Membrane</keyword>
<reference evidence="2 3" key="1">
    <citation type="submission" date="2023-08" db="EMBL/GenBank/DDBJ databases">
        <authorList>
            <person name="Girao M."/>
            <person name="Carvalho M.F."/>
        </authorList>
    </citation>
    <scope>NUCLEOTIDE SEQUENCE [LARGE SCALE GENOMIC DNA]</scope>
    <source>
        <strain evidence="2 3">CT-R113</strain>
    </source>
</reference>
<proteinExistence type="predicted"/>
<gene>
    <name evidence="2" type="ORF">Q8791_08260</name>
</gene>
<keyword evidence="1" id="KW-1133">Transmembrane helix</keyword>
<feature type="transmembrane region" description="Helical" evidence="1">
    <location>
        <begin position="115"/>
        <end position="135"/>
    </location>
</feature>
<comment type="caution">
    <text evidence="2">The sequence shown here is derived from an EMBL/GenBank/DDBJ whole genome shotgun (WGS) entry which is preliminary data.</text>
</comment>
<evidence type="ECO:0000256" key="1">
    <source>
        <dbReference type="SAM" id="Phobius"/>
    </source>
</evidence>
<name>A0ABU7K4R2_9ACTN</name>
<keyword evidence="1" id="KW-0812">Transmembrane</keyword>
<keyword evidence="3" id="KW-1185">Reference proteome</keyword>
<dbReference type="Proteomes" id="UP001356095">
    <property type="component" value="Unassembled WGS sequence"/>
</dbReference>
<dbReference type="RefSeq" id="WP_330091010.1">
    <property type="nucleotide sequence ID" value="NZ_JAUZMY010000006.1"/>
</dbReference>
<feature type="transmembrane region" description="Helical" evidence="1">
    <location>
        <begin position="156"/>
        <end position="178"/>
    </location>
</feature>